<gene>
    <name evidence="1" type="ORF">WLF18_02385</name>
</gene>
<comment type="caution">
    <text evidence="1">The sequence shown here is derived from an EMBL/GenBank/DDBJ whole genome shotgun (WGS) entry which is preliminary data.</text>
</comment>
<evidence type="ECO:0000313" key="1">
    <source>
        <dbReference type="EMBL" id="MEK2607955.1"/>
    </source>
</evidence>
<dbReference type="Proteomes" id="UP001386972">
    <property type="component" value="Unassembled WGS sequence"/>
</dbReference>
<dbReference type="RefSeq" id="WP_340610275.1">
    <property type="nucleotide sequence ID" value="NZ_JBBNAW010000001.1"/>
</dbReference>
<keyword evidence="2" id="KW-1185">Reference proteome</keyword>
<dbReference type="InterPro" id="IPR024524">
    <property type="entry name" value="DUF3800"/>
</dbReference>
<organism evidence="1 2">
    <name type="scientific">Pseudomonas shirazensis</name>
    <dbReference type="NCBI Taxonomy" id="2745494"/>
    <lineage>
        <taxon>Bacteria</taxon>
        <taxon>Pseudomonadati</taxon>
        <taxon>Pseudomonadota</taxon>
        <taxon>Gammaproteobacteria</taxon>
        <taxon>Pseudomonadales</taxon>
        <taxon>Pseudomonadaceae</taxon>
        <taxon>Pseudomonas</taxon>
    </lineage>
</organism>
<protein>
    <submittedName>
        <fullName evidence="1">DUF3800 domain-containing protein</fullName>
    </submittedName>
</protein>
<sequence>MYFYVDESGQTGLNLFDATQPVLYYGVLSSRVDLNVNARPEVEALRAKLDVDRLHANVLGIERLTSISQELEAIQQRCQLSFDIYRVSKLDHAAISFFDQIFDQGLNKAVPWSSYWTPLRFPLLLALAALFDRPLLELAWAARIERRTQHANEMLVEVLQELLGRVGNIQDPRLKEIITDALRWGIRFTDKLDYNAQNRQHVLQISPNLIGFQSVLHGISSRLKRDGGKAVDIIVDQQSQFNNAQRMITEFYQQGRDLPEEALSIGPGLPVMDLKHMPDVAISCVPGTTNVGLELVDVYLWLFKRFFEGKPLSEPLMKLISGQFEIGYTDQISLAAIAERWSKYFANLPPITQAQLKRGLIQKARSEDARRAHLKDL</sequence>
<proteinExistence type="predicted"/>
<dbReference type="Pfam" id="PF12686">
    <property type="entry name" value="DUF3800"/>
    <property type="match status" value="1"/>
</dbReference>
<reference evidence="1 2" key="1">
    <citation type="submission" date="2024-03" db="EMBL/GenBank/DDBJ databases">
        <title>Screening, Identification and Application of a Plant Lactobacillus Strain.</title>
        <authorList>
            <person name="Li Y.L."/>
        </authorList>
    </citation>
    <scope>NUCLEOTIDE SEQUENCE [LARGE SCALE GENOMIC DNA]</scope>
    <source>
        <strain evidence="1 2">JDB</strain>
    </source>
</reference>
<accession>A0ABU8ZUA9</accession>
<name>A0ABU8ZUA9_9PSED</name>
<dbReference type="EMBL" id="JBBNAW010000001">
    <property type="protein sequence ID" value="MEK2607955.1"/>
    <property type="molecule type" value="Genomic_DNA"/>
</dbReference>
<evidence type="ECO:0000313" key="2">
    <source>
        <dbReference type="Proteomes" id="UP001386972"/>
    </source>
</evidence>